<dbReference type="CDD" id="cd00158">
    <property type="entry name" value="RHOD"/>
    <property type="match status" value="1"/>
</dbReference>
<dbReference type="InterPro" id="IPR035985">
    <property type="entry name" value="Ubiquitin-activating_enz"/>
</dbReference>
<organism evidence="2 3">
    <name type="scientific">Myceligenerans indicum</name>
    <dbReference type="NCBI Taxonomy" id="2593663"/>
    <lineage>
        <taxon>Bacteria</taxon>
        <taxon>Bacillati</taxon>
        <taxon>Actinomycetota</taxon>
        <taxon>Actinomycetes</taxon>
        <taxon>Micrococcales</taxon>
        <taxon>Promicromonosporaceae</taxon>
        <taxon>Myceligenerans</taxon>
    </lineage>
</organism>
<evidence type="ECO:0000313" key="3">
    <source>
        <dbReference type="Proteomes" id="UP000675409"/>
    </source>
</evidence>
<accession>A0ABS1LPT0</accession>
<dbReference type="Gene3D" id="3.40.50.720">
    <property type="entry name" value="NAD(P)-binding Rossmann-like Domain"/>
    <property type="match status" value="1"/>
</dbReference>
<dbReference type="Proteomes" id="UP000675409">
    <property type="component" value="Unassembled WGS sequence"/>
</dbReference>
<dbReference type="InterPro" id="IPR045886">
    <property type="entry name" value="ThiF/MoeB/HesA"/>
</dbReference>
<dbReference type="InterPro" id="IPR001763">
    <property type="entry name" value="Rhodanese-like_dom"/>
</dbReference>
<dbReference type="InterPro" id="IPR000594">
    <property type="entry name" value="ThiF_NAD_FAD-bd"/>
</dbReference>
<dbReference type="InterPro" id="IPR036873">
    <property type="entry name" value="Rhodanese-like_dom_sf"/>
</dbReference>
<reference evidence="2 3" key="1">
    <citation type="journal article" date="2021" name="Arch. Microbiol.">
        <title>Myceligenerans indicum sp. nov., an actinobacterium isolated from mangrove sediment of Sundarbans, India.</title>
        <authorList>
            <person name="Asha K."/>
            <person name="Bhadury P."/>
        </authorList>
    </citation>
    <scope>NUCLEOTIDE SEQUENCE [LARGE SCALE GENOMIC DNA]</scope>
    <source>
        <strain evidence="2 3">I2</strain>
    </source>
</reference>
<sequence>MTGTAGLGPLVDPGPDLGRAELARYARQLALPGIGADGQRRLRAARVLLVGAGGLGSPALLYLAAAGVGTLGVVDDDVVETSNLQRQVIHGESDVGRPKTASAAAAVREINPHVDVVEHGVRLTPGNALDVLAGYDLVLDGSDAFATRYLVSDAAEILGLPCVWGALHRFTGQVSTFWAAPRARDGDEPRGVTYRDLFPVPPPPGASPDCATAGVLGAVCGTIGTTMATEAIKLITGAGRTLLGRLAVHDALQGTWRTLTVHPDPDREPVTELLSGPGDAAGTDPYAVFCGIGGTGQHPAGLSAAELAAERDRGAAPLVLDVREAWEVAADPFPGARTVPSGAFTGPEAGRVVSDVAGWAGGGVVHVLCASGVRSARVAEELGRAGIEARSVAGGTTGTGRR</sequence>
<dbReference type="EMBL" id="JABBYC010000050">
    <property type="protein sequence ID" value="MBL0888291.1"/>
    <property type="molecule type" value="Genomic_DNA"/>
</dbReference>
<dbReference type="SUPFAM" id="SSF52821">
    <property type="entry name" value="Rhodanese/Cell cycle control phosphatase"/>
    <property type="match status" value="1"/>
</dbReference>
<dbReference type="PROSITE" id="PS50206">
    <property type="entry name" value="RHODANESE_3"/>
    <property type="match status" value="1"/>
</dbReference>
<keyword evidence="3" id="KW-1185">Reference proteome</keyword>
<dbReference type="CDD" id="cd00757">
    <property type="entry name" value="ThiF_MoeB_HesA_family"/>
    <property type="match status" value="1"/>
</dbReference>
<keyword evidence="2" id="KW-0808">Transferase</keyword>
<evidence type="ECO:0000259" key="1">
    <source>
        <dbReference type="PROSITE" id="PS50206"/>
    </source>
</evidence>
<dbReference type="Pfam" id="PF00899">
    <property type="entry name" value="ThiF"/>
    <property type="match status" value="1"/>
</dbReference>
<dbReference type="GO" id="GO:0016779">
    <property type="term" value="F:nucleotidyltransferase activity"/>
    <property type="evidence" value="ECO:0007669"/>
    <property type="project" value="UniProtKB-KW"/>
</dbReference>
<dbReference type="PANTHER" id="PTHR10953:SF102">
    <property type="entry name" value="ADENYLYLTRANSFERASE AND SULFURTRANSFERASE MOCS3"/>
    <property type="match status" value="1"/>
</dbReference>
<feature type="domain" description="Rhodanese" evidence="1">
    <location>
        <begin position="313"/>
        <end position="401"/>
    </location>
</feature>
<gene>
    <name evidence="2" type="ORF">HGK34_18715</name>
</gene>
<keyword evidence="2" id="KW-0548">Nucleotidyltransferase</keyword>
<comment type="caution">
    <text evidence="2">The sequence shown here is derived from an EMBL/GenBank/DDBJ whole genome shotgun (WGS) entry which is preliminary data.</text>
</comment>
<dbReference type="Gene3D" id="3.40.250.10">
    <property type="entry name" value="Rhodanese-like domain"/>
    <property type="match status" value="1"/>
</dbReference>
<dbReference type="SUPFAM" id="SSF69572">
    <property type="entry name" value="Activating enzymes of the ubiquitin-like proteins"/>
    <property type="match status" value="1"/>
</dbReference>
<name>A0ABS1LPT0_9MICO</name>
<dbReference type="RefSeq" id="WP_201850207.1">
    <property type="nucleotide sequence ID" value="NZ_JABBYC010000050.1"/>
</dbReference>
<protein>
    <submittedName>
        <fullName evidence="2">Adenylyltransferase/sulfurtransferase MoeZ</fullName>
    </submittedName>
</protein>
<dbReference type="PANTHER" id="PTHR10953">
    <property type="entry name" value="UBIQUITIN-ACTIVATING ENZYME E1"/>
    <property type="match status" value="1"/>
</dbReference>
<evidence type="ECO:0000313" key="2">
    <source>
        <dbReference type="EMBL" id="MBL0888291.1"/>
    </source>
</evidence>
<proteinExistence type="predicted"/>